<evidence type="ECO:0000313" key="2">
    <source>
        <dbReference type="Proteomes" id="UP001333110"/>
    </source>
</evidence>
<dbReference type="EMBL" id="JAUNZN010000009">
    <property type="protein sequence ID" value="KAK4815544.1"/>
    <property type="molecule type" value="Genomic_DNA"/>
</dbReference>
<reference evidence="1 2" key="1">
    <citation type="journal article" date="2023" name="J. Hered.">
        <title>Chromosome-level genome of the wood stork (Mycteria americana) provides insight into avian chromosome evolution.</title>
        <authorList>
            <person name="Flamio R. Jr."/>
            <person name="Ramstad K.M."/>
        </authorList>
    </citation>
    <scope>NUCLEOTIDE SEQUENCE [LARGE SCALE GENOMIC DNA]</scope>
    <source>
        <strain evidence="1">JAX WOST 10</strain>
    </source>
</reference>
<evidence type="ECO:0000313" key="1">
    <source>
        <dbReference type="EMBL" id="KAK4815544.1"/>
    </source>
</evidence>
<proteinExistence type="predicted"/>
<protein>
    <recommendedName>
        <fullName evidence="3">Rna-directed dna polymerase from mobile element jockey-like</fullName>
    </recommendedName>
</protein>
<name>A0AAN7N0N7_MYCAM</name>
<accession>A0AAN7N0N7</accession>
<gene>
    <name evidence="1" type="ORF">QYF61_003236</name>
</gene>
<comment type="caution">
    <text evidence="1">The sequence shown here is derived from an EMBL/GenBank/DDBJ whole genome shotgun (WGS) entry which is preliminary data.</text>
</comment>
<keyword evidence="2" id="KW-1185">Reference proteome</keyword>
<organism evidence="1 2">
    <name type="scientific">Mycteria americana</name>
    <name type="common">Wood stork</name>
    <dbReference type="NCBI Taxonomy" id="33587"/>
    <lineage>
        <taxon>Eukaryota</taxon>
        <taxon>Metazoa</taxon>
        <taxon>Chordata</taxon>
        <taxon>Craniata</taxon>
        <taxon>Vertebrata</taxon>
        <taxon>Euteleostomi</taxon>
        <taxon>Archelosauria</taxon>
        <taxon>Archosauria</taxon>
        <taxon>Dinosauria</taxon>
        <taxon>Saurischia</taxon>
        <taxon>Theropoda</taxon>
        <taxon>Coelurosauria</taxon>
        <taxon>Aves</taxon>
        <taxon>Neognathae</taxon>
        <taxon>Neoaves</taxon>
        <taxon>Aequornithes</taxon>
        <taxon>Ciconiiformes</taxon>
        <taxon>Ciconiidae</taxon>
        <taxon>Mycteria</taxon>
    </lineage>
</organism>
<dbReference type="Proteomes" id="UP001333110">
    <property type="component" value="Unassembled WGS sequence"/>
</dbReference>
<sequence length="107" mass="12323">MAPSCVGTRDRKRLEKWADRHLLLLSKGKCKVLHLGRNSPMHQYMLEANWLESWLAEKDLGILFNKFNMSKQCTLVAKKGKSITSRLRKVILALYSALVRPHLECCV</sequence>
<dbReference type="PANTHER" id="PTHR33332">
    <property type="entry name" value="REVERSE TRANSCRIPTASE DOMAIN-CONTAINING PROTEIN"/>
    <property type="match status" value="1"/>
</dbReference>
<dbReference type="AlphaFoldDB" id="A0AAN7N0N7"/>
<evidence type="ECO:0008006" key="3">
    <source>
        <dbReference type="Google" id="ProtNLM"/>
    </source>
</evidence>